<accession>A0ACC1ASD0</accession>
<sequence>MLLKPLISARIQPKMMVGGRFMQGSPKTELEVLLQNPGLPKILVQRDGDVQIWFKNQACATMGALEGILGKPGYKLLNLGHKPVEVMRRPRLTNRMPEKNYMAPQPVTGSTPSRGFEDGQKDKSVSEAYEDDADENYDDDIDDNSDAVDDSDDELLSDDFDSDTSQKSHETRKKSRWFSKFFESLDSLTVEEINEPARQWHCPACQCGPGATDWYHSLQPLLTHAKTKGSRRIKLHRELAELLEEELHGQGTSPYPVAELFGKWKGLKDEDKDHDIIWPPMVVILNTKLEKDENDKWIGMGNQELLAYFSSYAAVKARHSYGPQGHPGISVLIFENSAGGYLEAERLHKHFSEQGTNREAWNHRQEMVVKQIRQMSEDNQQLGYFKNIVNKAQRHSKSLEASFSIVSERLRKTMEENRIVKQRTRLQHAQNKEEASKRSPWLHSLFPEDMAITCAEPFNSWLIKSFYLC</sequence>
<dbReference type="EMBL" id="CM047904">
    <property type="protein sequence ID" value="KAJ0089619.1"/>
    <property type="molecule type" value="Genomic_DNA"/>
</dbReference>
<keyword evidence="2" id="KW-1185">Reference proteome</keyword>
<evidence type="ECO:0000313" key="1">
    <source>
        <dbReference type="EMBL" id="KAJ0089619.1"/>
    </source>
</evidence>
<comment type="caution">
    <text evidence="1">The sequence shown here is derived from an EMBL/GenBank/DDBJ whole genome shotgun (WGS) entry which is preliminary data.</text>
</comment>
<proteinExistence type="predicted"/>
<organism evidence="1 2">
    <name type="scientific">Pistacia atlantica</name>
    <dbReference type="NCBI Taxonomy" id="434234"/>
    <lineage>
        <taxon>Eukaryota</taxon>
        <taxon>Viridiplantae</taxon>
        <taxon>Streptophyta</taxon>
        <taxon>Embryophyta</taxon>
        <taxon>Tracheophyta</taxon>
        <taxon>Spermatophyta</taxon>
        <taxon>Magnoliopsida</taxon>
        <taxon>eudicotyledons</taxon>
        <taxon>Gunneridae</taxon>
        <taxon>Pentapetalae</taxon>
        <taxon>rosids</taxon>
        <taxon>malvids</taxon>
        <taxon>Sapindales</taxon>
        <taxon>Anacardiaceae</taxon>
        <taxon>Pistacia</taxon>
    </lineage>
</organism>
<protein>
    <submittedName>
        <fullName evidence="1">Uncharacterized protein</fullName>
    </submittedName>
</protein>
<evidence type="ECO:0000313" key="2">
    <source>
        <dbReference type="Proteomes" id="UP001164250"/>
    </source>
</evidence>
<gene>
    <name evidence="1" type="ORF">Patl1_14897</name>
</gene>
<reference evidence="2" key="1">
    <citation type="journal article" date="2023" name="G3 (Bethesda)">
        <title>Genome assembly and association tests identify interacting loci associated with vigor, precocity, and sex in interspecific pistachio rootstocks.</title>
        <authorList>
            <person name="Palmer W."/>
            <person name="Jacygrad E."/>
            <person name="Sagayaradj S."/>
            <person name="Cavanaugh K."/>
            <person name="Han R."/>
            <person name="Bertier L."/>
            <person name="Beede B."/>
            <person name="Kafkas S."/>
            <person name="Golino D."/>
            <person name="Preece J."/>
            <person name="Michelmore R."/>
        </authorList>
    </citation>
    <scope>NUCLEOTIDE SEQUENCE [LARGE SCALE GENOMIC DNA]</scope>
</reference>
<dbReference type="Proteomes" id="UP001164250">
    <property type="component" value="Chromosome 8"/>
</dbReference>
<name>A0ACC1ASD0_9ROSI</name>